<dbReference type="Proteomes" id="UP000193570">
    <property type="component" value="Unassembled WGS sequence"/>
</dbReference>
<accession>A0A1X6ZCN5</accession>
<evidence type="ECO:0000313" key="12">
    <source>
        <dbReference type="Proteomes" id="UP000193570"/>
    </source>
</evidence>
<evidence type="ECO:0000256" key="2">
    <source>
        <dbReference type="ARBA" id="ARBA00006745"/>
    </source>
</evidence>
<keyword evidence="4 8" id="KW-0479">Metal-binding</keyword>
<dbReference type="InterPro" id="IPR032466">
    <property type="entry name" value="Metal_Hydrolase"/>
</dbReference>
<dbReference type="Gene3D" id="3.20.20.140">
    <property type="entry name" value="Metal-dependent hydrolases"/>
    <property type="match status" value="1"/>
</dbReference>
<evidence type="ECO:0000256" key="7">
    <source>
        <dbReference type="NCBIfam" id="TIGR02967"/>
    </source>
</evidence>
<comment type="pathway">
    <text evidence="1 8">Purine metabolism; guanine degradation; xanthine from guanine: step 1/1.</text>
</comment>
<dbReference type="OrthoDB" id="9787621at2"/>
<dbReference type="InterPro" id="IPR051607">
    <property type="entry name" value="Metallo-dep_hydrolases"/>
</dbReference>
<dbReference type="InterPro" id="IPR011059">
    <property type="entry name" value="Metal-dep_hydrolase_composite"/>
</dbReference>
<dbReference type="GO" id="GO:0005829">
    <property type="term" value="C:cytosol"/>
    <property type="evidence" value="ECO:0007669"/>
    <property type="project" value="TreeGrafter"/>
</dbReference>
<feature type="domain" description="Aminodeoxyfutalosine deaminase/Imidazolonepropionase-like composite" evidence="10">
    <location>
        <begin position="32"/>
        <end position="57"/>
    </location>
</feature>
<dbReference type="PANTHER" id="PTHR11271">
    <property type="entry name" value="GUANINE DEAMINASE"/>
    <property type="match status" value="1"/>
</dbReference>
<comment type="cofactor">
    <cofactor evidence="8">
        <name>Zn(2+)</name>
        <dbReference type="ChEBI" id="CHEBI:29105"/>
    </cofactor>
    <text evidence="8">Binds 1 zinc ion per subunit.</text>
</comment>
<comment type="catalytic activity">
    <reaction evidence="8">
        <text>guanine + H2O + H(+) = xanthine + NH4(+)</text>
        <dbReference type="Rhea" id="RHEA:14665"/>
        <dbReference type="ChEBI" id="CHEBI:15377"/>
        <dbReference type="ChEBI" id="CHEBI:15378"/>
        <dbReference type="ChEBI" id="CHEBI:16235"/>
        <dbReference type="ChEBI" id="CHEBI:17712"/>
        <dbReference type="ChEBI" id="CHEBI:28938"/>
        <dbReference type="EC" id="3.5.4.3"/>
    </reaction>
</comment>
<dbReference type="EC" id="3.5.4.3" evidence="3 7"/>
<feature type="domain" description="Amidohydrolase-related" evidence="9">
    <location>
        <begin position="67"/>
        <end position="423"/>
    </location>
</feature>
<evidence type="ECO:0000313" key="11">
    <source>
        <dbReference type="EMBL" id="SLN47257.1"/>
    </source>
</evidence>
<evidence type="ECO:0000259" key="10">
    <source>
        <dbReference type="Pfam" id="PF22039"/>
    </source>
</evidence>
<evidence type="ECO:0000256" key="8">
    <source>
        <dbReference type="RuleBase" id="RU366009"/>
    </source>
</evidence>
<dbReference type="InterPro" id="IPR006680">
    <property type="entry name" value="Amidohydro-rel"/>
</dbReference>
<dbReference type="NCBIfam" id="NF006679">
    <property type="entry name" value="PRK09228.1"/>
    <property type="match status" value="1"/>
</dbReference>
<evidence type="ECO:0000256" key="1">
    <source>
        <dbReference type="ARBA" id="ARBA00004984"/>
    </source>
</evidence>
<dbReference type="NCBIfam" id="TIGR02967">
    <property type="entry name" value="guan_deamin"/>
    <property type="match status" value="1"/>
</dbReference>
<dbReference type="SUPFAM" id="SSF51338">
    <property type="entry name" value="Composite domain of metallo-dependent hydrolases"/>
    <property type="match status" value="1"/>
</dbReference>
<reference evidence="11 12" key="1">
    <citation type="submission" date="2017-03" db="EMBL/GenBank/DDBJ databases">
        <authorList>
            <person name="Afonso C.L."/>
            <person name="Miller P.J."/>
            <person name="Scott M.A."/>
            <person name="Spackman E."/>
            <person name="Goraichik I."/>
            <person name="Dimitrov K.M."/>
            <person name="Suarez D.L."/>
            <person name="Swayne D.E."/>
        </authorList>
    </citation>
    <scope>NUCLEOTIDE SEQUENCE [LARGE SCALE GENOMIC DNA]</scope>
    <source>
        <strain evidence="11 12">CECT 8625</strain>
    </source>
</reference>
<evidence type="ECO:0000256" key="3">
    <source>
        <dbReference type="ARBA" id="ARBA00012781"/>
    </source>
</evidence>
<dbReference type="SUPFAM" id="SSF51556">
    <property type="entry name" value="Metallo-dependent hydrolases"/>
    <property type="match status" value="1"/>
</dbReference>
<dbReference type="Gene3D" id="2.30.40.10">
    <property type="entry name" value="Urease, subunit C, domain 1"/>
    <property type="match status" value="1"/>
</dbReference>
<evidence type="ECO:0000256" key="6">
    <source>
        <dbReference type="ARBA" id="ARBA00022833"/>
    </source>
</evidence>
<evidence type="ECO:0000256" key="5">
    <source>
        <dbReference type="ARBA" id="ARBA00022801"/>
    </source>
</evidence>
<dbReference type="InterPro" id="IPR054418">
    <property type="entry name" value="MQNX/HUTI_composite_N"/>
</dbReference>
<dbReference type="AlphaFoldDB" id="A0A1X6ZCN5"/>
<dbReference type="GO" id="GO:0008892">
    <property type="term" value="F:guanine deaminase activity"/>
    <property type="evidence" value="ECO:0007669"/>
    <property type="project" value="UniProtKB-UniRule"/>
</dbReference>
<comment type="similarity">
    <text evidence="2 8">Belongs to the metallo-dependent hydrolases superfamily. ATZ/TRZ family.</text>
</comment>
<dbReference type="UniPathway" id="UPA00603">
    <property type="reaction ID" value="UER00660"/>
</dbReference>
<proteinExistence type="inferred from homology"/>
<dbReference type="Pfam" id="PF01979">
    <property type="entry name" value="Amidohydro_1"/>
    <property type="match status" value="1"/>
</dbReference>
<dbReference type="FunFam" id="3.20.20.140:FF:000022">
    <property type="entry name" value="Guanine deaminase"/>
    <property type="match status" value="1"/>
</dbReference>
<comment type="function">
    <text evidence="8">Catalyzes the hydrolytic deamination of guanine, producing xanthine and ammonia.</text>
</comment>
<name>A0A1X6ZCN5_9RHOB</name>
<evidence type="ECO:0000256" key="4">
    <source>
        <dbReference type="ARBA" id="ARBA00022723"/>
    </source>
</evidence>
<dbReference type="Pfam" id="PF22039">
    <property type="entry name" value="HUTI_composite_bact"/>
    <property type="match status" value="1"/>
</dbReference>
<dbReference type="GO" id="GO:0008270">
    <property type="term" value="F:zinc ion binding"/>
    <property type="evidence" value="ECO:0007669"/>
    <property type="project" value="UniProtKB-UniRule"/>
</dbReference>
<keyword evidence="6 8" id="KW-0862">Zinc</keyword>
<dbReference type="RefSeq" id="WP_085792006.1">
    <property type="nucleotide sequence ID" value="NZ_FWFK01000004.1"/>
</dbReference>
<organism evidence="11 12">
    <name type="scientific">Roseivivax jejudonensis</name>
    <dbReference type="NCBI Taxonomy" id="1529041"/>
    <lineage>
        <taxon>Bacteria</taxon>
        <taxon>Pseudomonadati</taxon>
        <taxon>Pseudomonadota</taxon>
        <taxon>Alphaproteobacteria</taxon>
        <taxon>Rhodobacterales</taxon>
        <taxon>Roseobacteraceae</taxon>
        <taxon>Roseivivax</taxon>
    </lineage>
</organism>
<gene>
    <name evidence="11" type="primary">guaD_2</name>
    <name evidence="11" type="ORF">ROJ8625_02297</name>
</gene>
<keyword evidence="12" id="KW-1185">Reference proteome</keyword>
<dbReference type="PANTHER" id="PTHR11271:SF6">
    <property type="entry name" value="GUANINE DEAMINASE"/>
    <property type="match status" value="1"/>
</dbReference>
<sequence length="430" mass="46563">MADGDLLIGRVLRTGGDPFAEGLGALRIEGDAGVLVRDGHIAAVGPAAELRAAHPRARLHDHGRHLICPGFVDAHAHYPQTAIIASWGKRLIDWLNTYTFPEELRFDDPAYARAVAERYLDLTAAHGTTSVASYCTVHPESVEAIFAAAAARGQRVLAGKTCMDRNAPDGLRDDAVRAYDESKALLARWHGRGRARYVITPRFSPTSTPEQLSALGALWGEYPDCLMQTHLSEQTDEIAWVRTLFPEARDYLDTYEAHGLLGANGVYGHAIHLEPREIDRLREVGAALVHCPTSNTFIGSGLFDMRLASTLRIGLATDTGGGSSFSMLRTMAAAYEIGQLRGRPLHASELMWLATAGSATALRIDDRVGRIAPGFEADLCVLDLASTPAIAQRAGRAEDDWDEVFATIMMGDDRAVRSVWIGGSERIAAA</sequence>
<keyword evidence="5 8" id="KW-0378">Hydrolase</keyword>
<evidence type="ECO:0000259" key="9">
    <source>
        <dbReference type="Pfam" id="PF01979"/>
    </source>
</evidence>
<protein>
    <recommendedName>
        <fullName evidence="3 7">Guanine deaminase</fullName>
        <shortName evidence="8">Guanase</shortName>
        <ecNumber evidence="3 7">3.5.4.3</ecNumber>
    </recommendedName>
    <alternativeName>
        <fullName evidence="8">Guanine aminohydrolase</fullName>
    </alternativeName>
</protein>
<dbReference type="GO" id="GO:0006147">
    <property type="term" value="P:guanine catabolic process"/>
    <property type="evidence" value="ECO:0007669"/>
    <property type="project" value="UniProtKB-UniRule"/>
</dbReference>
<dbReference type="InterPro" id="IPR014311">
    <property type="entry name" value="Guanine_deaminase"/>
</dbReference>
<dbReference type="EMBL" id="FWFK01000004">
    <property type="protein sequence ID" value="SLN47257.1"/>
    <property type="molecule type" value="Genomic_DNA"/>
</dbReference>